<dbReference type="PANTHER" id="PTHR11203:SF37">
    <property type="entry name" value="INTEGRATOR COMPLEX SUBUNIT 11"/>
    <property type="match status" value="1"/>
</dbReference>
<dbReference type="Proteomes" id="UP001285835">
    <property type="component" value="Unassembled WGS sequence"/>
</dbReference>
<evidence type="ECO:0000259" key="2">
    <source>
        <dbReference type="SMART" id="SM00849"/>
    </source>
</evidence>
<dbReference type="InterPro" id="IPR011108">
    <property type="entry name" value="RMMBL"/>
</dbReference>
<evidence type="ECO:0000313" key="4">
    <source>
        <dbReference type="EMBL" id="MDX7921955.1"/>
    </source>
</evidence>
<name>A0AAP6L0T9_AERME</name>
<dbReference type="Gene3D" id="3.40.50.10890">
    <property type="match status" value="1"/>
</dbReference>
<dbReference type="CDD" id="cd16295">
    <property type="entry name" value="TTHA0252-CPSF-like_MBL-fold"/>
    <property type="match status" value="1"/>
</dbReference>
<sequence length="551" mass="61837">MLKVRFVGAVNGVSGSCTWLHHSELNIQFLVDCGAYQGGDEPQAIEDGGEFPFDPEKIKFILLTHAHLDHCGLIPKMIEYGFSGKIYATKATKEIAEIMLVDSLKISQSDPSLINEINWFLVDDAPFKWGQSISILDGLKFTFLRSSHILGAVHISLAWQVSSTSGKEWKSIFFSGDVGCNFDKHEYLPIIKAEQTPYPQTDYIVIESTYGSRVREPSFKSKANRLAALWGVIEDVCLKREGVLLIPAFSLHRTQELMCDIWTVIETFKELSPIDDGNFVRLSWCIHSPLGGKITDVYSERLFDKSSSGKDMYLNEDLCGYLRFTDDVELKEFFSTNRKVSNKQIFKFVSRVKSGQSKNSKIQTADDVISNKNKIIVASSGMCNAGPIVDYIERLGGNPSNAILMTGYQGKGTEGSKLLANNSLQSGKAEVIDFSSYYSAHADQTSLLDFVFDIGGRNASECKPVTVFINHGSNESKQELKNLLLLKNSGVHREINDVHIAENLWFNLDEGTYIQDDDSSLTDLNLSHQMQRLRMELREIKSMLRQILNKK</sequence>
<dbReference type="InterPro" id="IPR022712">
    <property type="entry name" value="Beta_Casp"/>
</dbReference>
<dbReference type="PANTHER" id="PTHR11203">
    <property type="entry name" value="CLEAVAGE AND POLYADENYLATION SPECIFICITY FACTOR FAMILY MEMBER"/>
    <property type="match status" value="1"/>
</dbReference>
<gene>
    <name evidence="4" type="ORF">SJS82_08420</name>
</gene>
<dbReference type="Pfam" id="PF07521">
    <property type="entry name" value="RMMBL"/>
    <property type="match status" value="1"/>
</dbReference>
<feature type="domain" description="Beta-Casp" evidence="3">
    <location>
        <begin position="254"/>
        <end position="418"/>
    </location>
</feature>
<dbReference type="Pfam" id="PF10996">
    <property type="entry name" value="Beta-Casp"/>
    <property type="match status" value="1"/>
</dbReference>
<dbReference type="EMBL" id="JAWZXF010000008">
    <property type="protein sequence ID" value="MDX7921955.1"/>
    <property type="molecule type" value="Genomic_DNA"/>
</dbReference>
<proteinExistence type="predicted"/>
<feature type="domain" description="Metallo-beta-lactamase" evidence="2">
    <location>
        <begin position="14"/>
        <end position="213"/>
    </location>
</feature>
<dbReference type="Gene3D" id="3.60.15.10">
    <property type="entry name" value="Ribonuclease Z/Hydroxyacylglutathione hydrolase-like"/>
    <property type="match status" value="1"/>
</dbReference>
<organism evidence="4 5">
    <name type="scientific">Aeromonas media</name>
    <dbReference type="NCBI Taxonomy" id="651"/>
    <lineage>
        <taxon>Bacteria</taxon>
        <taxon>Pseudomonadati</taxon>
        <taxon>Pseudomonadota</taxon>
        <taxon>Gammaproteobacteria</taxon>
        <taxon>Aeromonadales</taxon>
        <taxon>Aeromonadaceae</taxon>
        <taxon>Aeromonas</taxon>
    </lineage>
</organism>
<dbReference type="EC" id="3.-.-.-" evidence="4"/>
<accession>A0AAP6L0T9</accession>
<dbReference type="GO" id="GO:0004521">
    <property type="term" value="F:RNA endonuclease activity"/>
    <property type="evidence" value="ECO:0007669"/>
    <property type="project" value="TreeGrafter"/>
</dbReference>
<dbReference type="SMART" id="SM01027">
    <property type="entry name" value="Beta-Casp"/>
    <property type="match status" value="1"/>
</dbReference>
<dbReference type="InterPro" id="IPR036866">
    <property type="entry name" value="RibonucZ/Hydroxyglut_hydro"/>
</dbReference>
<evidence type="ECO:0000313" key="5">
    <source>
        <dbReference type="Proteomes" id="UP001285835"/>
    </source>
</evidence>
<keyword evidence="1 4" id="KW-0378">Hydrolase</keyword>
<dbReference type="RefSeq" id="WP_319916883.1">
    <property type="nucleotide sequence ID" value="NZ_JAWZXF010000008.1"/>
</dbReference>
<evidence type="ECO:0000259" key="3">
    <source>
        <dbReference type="SMART" id="SM01027"/>
    </source>
</evidence>
<dbReference type="InterPro" id="IPR001279">
    <property type="entry name" value="Metallo-B-lactamas"/>
</dbReference>
<comment type="caution">
    <text evidence="4">The sequence shown here is derived from an EMBL/GenBank/DDBJ whole genome shotgun (WGS) entry which is preliminary data.</text>
</comment>
<reference evidence="4" key="1">
    <citation type="submission" date="2023-11" db="EMBL/GenBank/DDBJ databases">
        <title>WGS of Aeromonas in Northern Israel.</title>
        <authorList>
            <person name="Hershko Y."/>
        </authorList>
    </citation>
    <scope>NUCLEOTIDE SEQUENCE</scope>
    <source>
        <strain evidence="4">02297</strain>
    </source>
</reference>
<dbReference type="Pfam" id="PF12706">
    <property type="entry name" value="Lactamase_B_2"/>
    <property type="match status" value="1"/>
</dbReference>
<dbReference type="InterPro" id="IPR050698">
    <property type="entry name" value="MBL"/>
</dbReference>
<dbReference type="PROSITE" id="PS51257">
    <property type="entry name" value="PROKAR_LIPOPROTEIN"/>
    <property type="match status" value="1"/>
</dbReference>
<dbReference type="AlphaFoldDB" id="A0AAP6L0T9"/>
<dbReference type="SMART" id="SM00849">
    <property type="entry name" value="Lactamase_B"/>
    <property type="match status" value="1"/>
</dbReference>
<protein>
    <submittedName>
        <fullName evidence="4">MBL fold metallo-hydrolase</fullName>
        <ecNumber evidence="4">3.-.-.-</ecNumber>
    </submittedName>
</protein>
<dbReference type="GO" id="GO:0016787">
    <property type="term" value="F:hydrolase activity"/>
    <property type="evidence" value="ECO:0007669"/>
    <property type="project" value="UniProtKB-KW"/>
</dbReference>
<dbReference type="SUPFAM" id="SSF56281">
    <property type="entry name" value="Metallo-hydrolase/oxidoreductase"/>
    <property type="match status" value="1"/>
</dbReference>
<evidence type="ECO:0000256" key="1">
    <source>
        <dbReference type="ARBA" id="ARBA00022801"/>
    </source>
</evidence>